<comment type="caution">
    <text evidence="2">The sequence shown here is derived from an EMBL/GenBank/DDBJ whole genome shotgun (WGS) entry which is preliminary data.</text>
</comment>
<keyword evidence="1" id="KW-0812">Transmembrane</keyword>
<keyword evidence="1" id="KW-1133">Transmembrane helix</keyword>
<sequence length="126" mass="13756">MANVFGSITAFIDKYLIVGLSGACVVLGIAFGVAQYRLSSSQADLKDAETQIEVLTDKVLTRDVQLTLKDTTISRLESRNAERLVEQSTYQFDLKGILDAPAEENQNPVDDVLCRAVSGTKCLQNN</sequence>
<evidence type="ECO:0000313" key="3">
    <source>
        <dbReference type="Proteomes" id="UP000307378"/>
    </source>
</evidence>
<keyword evidence="1" id="KW-0472">Membrane</keyword>
<gene>
    <name evidence="2" type="ORF">FAA86_18885</name>
</gene>
<accession>A0A4S8PPL9</accession>
<proteinExistence type="predicted"/>
<dbReference type="RefSeq" id="WP_136542664.1">
    <property type="nucleotide sequence ID" value="NZ_STGU01000012.1"/>
</dbReference>
<dbReference type="Proteomes" id="UP000307378">
    <property type="component" value="Unassembled WGS sequence"/>
</dbReference>
<evidence type="ECO:0000313" key="2">
    <source>
        <dbReference type="EMBL" id="THV32958.1"/>
    </source>
</evidence>
<reference evidence="2 3" key="1">
    <citation type="submission" date="2019-04" db="EMBL/GenBank/DDBJ databases">
        <title>genome sequence of strain W3.</title>
        <authorList>
            <person name="Gao J."/>
            <person name="Sun J."/>
        </authorList>
    </citation>
    <scope>NUCLEOTIDE SEQUENCE [LARGE SCALE GENOMIC DNA]</scope>
    <source>
        <strain evidence="2 3">W3</strain>
    </source>
</reference>
<dbReference type="AlphaFoldDB" id="A0A4S8PPL9"/>
<organism evidence="2 3">
    <name type="scientific">Rhizobium rosettiformans W3</name>
    <dbReference type="NCBI Taxonomy" id="538378"/>
    <lineage>
        <taxon>Bacteria</taxon>
        <taxon>Pseudomonadati</taxon>
        <taxon>Pseudomonadota</taxon>
        <taxon>Alphaproteobacteria</taxon>
        <taxon>Hyphomicrobiales</taxon>
        <taxon>Rhizobiaceae</taxon>
        <taxon>Rhizobium/Agrobacterium group</taxon>
        <taxon>Rhizobium</taxon>
    </lineage>
</organism>
<name>A0A4S8PPL9_9HYPH</name>
<feature type="transmembrane region" description="Helical" evidence="1">
    <location>
        <begin position="15"/>
        <end position="36"/>
    </location>
</feature>
<evidence type="ECO:0000256" key="1">
    <source>
        <dbReference type="SAM" id="Phobius"/>
    </source>
</evidence>
<protein>
    <submittedName>
        <fullName evidence="2">Uncharacterized protein</fullName>
    </submittedName>
</protein>
<dbReference type="EMBL" id="STGU01000012">
    <property type="protein sequence ID" value="THV32958.1"/>
    <property type="molecule type" value="Genomic_DNA"/>
</dbReference>